<dbReference type="OMA" id="HTHEVNE"/>
<reference evidence="2 3" key="1">
    <citation type="journal article" date="2021" name="Nat. Plants">
        <title>The Taxus genome provides insights into paclitaxel biosynthesis.</title>
        <authorList>
            <person name="Xiong X."/>
            <person name="Gou J."/>
            <person name="Liao Q."/>
            <person name="Li Y."/>
            <person name="Zhou Q."/>
            <person name="Bi G."/>
            <person name="Li C."/>
            <person name="Du R."/>
            <person name="Wang X."/>
            <person name="Sun T."/>
            <person name="Guo L."/>
            <person name="Liang H."/>
            <person name="Lu P."/>
            <person name="Wu Y."/>
            <person name="Zhang Z."/>
            <person name="Ro D.K."/>
            <person name="Shang Y."/>
            <person name="Huang S."/>
            <person name="Yan J."/>
        </authorList>
    </citation>
    <scope>NUCLEOTIDE SEQUENCE [LARGE SCALE GENOMIC DNA]</scope>
    <source>
        <strain evidence="2">Ta-2019</strain>
    </source>
</reference>
<organism evidence="2 3">
    <name type="scientific">Taxus chinensis</name>
    <name type="common">Chinese yew</name>
    <name type="synonym">Taxus wallichiana var. chinensis</name>
    <dbReference type="NCBI Taxonomy" id="29808"/>
    <lineage>
        <taxon>Eukaryota</taxon>
        <taxon>Viridiplantae</taxon>
        <taxon>Streptophyta</taxon>
        <taxon>Embryophyta</taxon>
        <taxon>Tracheophyta</taxon>
        <taxon>Spermatophyta</taxon>
        <taxon>Pinopsida</taxon>
        <taxon>Pinidae</taxon>
        <taxon>Conifers II</taxon>
        <taxon>Cupressales</taxon>
        <taxon>Taxaceae</taxon>
        <taxon>Taxus</taxon>
    </lineage>
</organism>
<evidence type="ECO:0000313" key="2">
    <source>
        <dbReference type="EMBL" id="KAH9313942.1"/>
    </source>
</evidence>
<dbReference type="EMBL" id="JAHRHJ020000005">
    <property type="protein sequence ID" value="KAH9313942.1"/>
    <property type="molecule type" value="Genomic_DNA"/>
</dbReference>
<comment type="caution">
    <text evidence="2">The sequence shown here is derived from an EMBL/GenBank/DDBJ whole genome shotgun (WGS) entry which is preliminary data.</text>
</comment>
<dbReference type="AlphaFoldDB" id="A0AA38LAT9"/>
<proteinExistence type="predicted"/>
<evidence type="ECO:0000313" key="3">
    <source>
        <dbReference type="Proteomes" id="UP000824469"/>
    </source>
</evidence>
<name>A0AA38LAT9_TAXCH</name>
<evidence type="ECO:0000256" key="1">
    <source>
        <dbReference type="SAM" id="MobiDB-lite"/>
    </source>
</evidence>
<protein>
    <submittedName>
        <fullName evidence="2">Uncharacterized protein</fullName>
    </submittedName>
</protein>
<gene>
    <name evidence="2" type="ORF">KI387_022569</name>
</gene>
<dbReference type="Proteomes" id="UP000824469">
    <property type="component" value="Unassembled WGS sequence"/>
</dbReference>
<dbReference type="PANTHER" id="PTHR33167:SF4">
    <property type="entry name" value="TRANSCRIPTION FACTOR, PUTATIVE (DUF863)-RELATED"/>
    <property type="match status" value="1"/>
</dbReference>
<accession>A0AA38LAT9</accession>
<feature type="region of interest" description="Disordered" evidence="1">
    <location>
        <begin position="343"/>
        <end position="386"/>
    </location>
</feature>
<dbReference type="PANTHER" id="PTHR33167">
    <property type="entry name" value="TRANSCRIPTION FACTOR, PUTATIVE (DUF863)-RELATED"/>
    <property type="match status" value="1"/>
</dbReference>
<keyword evidence="3" id="KW-1185">Reference proteome</keyword>
<sequence length="386" mass="45037">MGAKVQCNNYLPFFDSNKDVWADLKTKMNFEDAWPAYGTEMMLKSSQSCSIFKQDTMERCSEQDKEILKQTMLKHEEIFRSQVRELHRLYEVQKILMDDLRRKAFTPFSSTVKQGELFHFGPGQQTSKDKQNLWDFLNGSVRERDNRVHSHPTSGTDYMQTPGSGLMDHNTLIVLNPKEISGGSKDFYRLQPFRATHRTFDLEQLADEYVEYETRDQLQEDAISSREIHGNGQKPKLLNFQSDIVPESELQLTLSTGWERSKKKDGRQTGFLLDLGFNKQEREEAKEDKESRFNEETALFSAASTMADVHTHEVNEKKRSGLPNQSFLGALWGLGQECQKHEDHKPEWKKFDIEHEKSKEERQSLDIEAGERSTQENRKEPHWIFQ</sequence>
<feature type="non-terminal residue" evidence="2">
    <location>
        <position position="386"/>
    </location>
</feature>